<feature type="compositionally biased region" description="Polar residues" evidence="5">
    <location>
        <begin position="231"/>
        <end position="242"/>
    </location>
</feature>
<feature type="region of interest" description="Disordered" evidence="5">
    <location>
        <begin position="316"/>
        <end position="360"/>
    </location>
</feature>
<feature type="compositionally biased region" description="Basic and acidic residues" evidence="5">
    <location>
        <begin position="168"/>
        <end position="177"/>
    </location>
</feature>
<protein>
    <submittedName>
        <fullName evidence="7">ADP-ribosylation factor GTPase-activating protein AGD14</fullName>
    </submittedName>
</protein>
<dbReference type="SUPFAM" id="SSF57863">
    <property type="entry name" value="ArfGap/RecO-like zinc finger"/>
    <property type="match status" value="1"/>
</dbReference>
<dbReference type="AlphaFoldDB" id="A0A5N5GU50"/>
<dbReference type="InterPro" id="IPR037278">
    <property type="entry name" value="ARFGAP/RecO"/>
</dbReference>
<evidence type="ECO:0000313" key="8">
    <source>
        <dbReference type="Proteomes" id="UP000327157"/>
    </source>
</evidence>
<keyword evidence="8" id="KW-1185">Reference proteome</keyword>
<dbReference type="SMART" id="SM00105">
    <property type="entry name" value="ArfGap"/>
    <property type="match status" value="1"/>
</dbReference>
<dbReference type="GO" id="GO:0005096">
    <property type="term" value="F:GTPase activator activity"/>
    <property type="evidence" value="ECO:0007669"/>
    <property type="project" value="InterPro"/>
</dbReference>
<feature type="compositionally biased region" description="Polar residues" evidence="5">
    <location>
        <begin position="275"/>
        <end position="294"/>
    </location>
</feature>
<proteinExistence type="predicted"/>
<organism evidence="7 8">
    <name type="scientific">Pyrus ussuriensis x Pyrus communis</name>
    <dbReference type="NCBI Taxonomy" id="2448454"/>
    <lineage>
        <taxon>Eukaryota</taxon>
        <taxon>Viridiplantae</taxon>
        <taxon>Streptophyta</taxon>
        <taxon>Embryophyta</taxon>
        <taxon>Tracheophyta</taxon>
        <taxon>Spermatophyta</taxon>
        <taxon>Magnoliopsida</taxon>
        <taxon>eudicotyledons</taxon>
        <taxon>Gunneridae</taxon>
        <taxon>Pentapetalae</taxon>
        <taxon>rosids</taxon>
        <taxon>fabids</taxon>
        <taxon>Rosales</taxon>
        <taxon>Rosaceae</taxon>
        <taxon>Amygdaloideae</taxon>
        <taxon>Maleae</taxon>
        <taxon>Pyrus</taxon>
    </lineage>
</organism>
<reference evidence="8" key="2">
    <citation type="submission" date="2019-10" db="EMBL/GenBank/DDBJ databases">
        <title>A de novo genome assembly of a pear dwarfing rootstock.</title>
        <authorList>
            <person name="Wang F."/>
            <person name="Wang J."/>
            <person name="Li S."/>
            <person name="Zhang Y."/>
            <person name="Fang M."/>
            <person name="Ma L."/>
            <person name="Zhao Y."/>
            <person name="Jiang S."/>
        </authorList>
    </citation>
    <scope>NUCLEOTIDE SEQUENCE [LARGE SCALE GENOMIC DNA]</scope>
</reference>
<keyword evidence="2 4" id="KW-0863">Zinc-finger</keyword>
<name>A0A5N5GU50_9ROSA</name>
<evidence type="ECO:0000256" key="2">
    <source>
        <dbReference type="ARBA" id="ARBA00022771"/>
    </source>
</evidence>
<evidence type="ECO:0000256" key="4">
    <source>
        <dbReference type="PROSITE-ProRule" id="PRU00288"/>
    </source>
</evidence>
<dbReference type="InterPro" id="IPR001164">
    <property type="entry name" value="ArfGAP_dom"/>
</dbReference>
<keyword evidence="3" id="KW-0862">Zinc</keyword>
<feature type="compositionally biased region" description="Polar residues" evidence="5">
    <location>
        <begin position="514"/>
        <end position="523"/>
    </location>
</feature>
<feature type="region of interest" description="Disordered" evidence="5">
    <location>
        <begin position="514"/>
        <end position="543"/>
    </location>
</feature>
<dbReference type="Pfam" id="PF01412">
    <property type="entry name" value="ArfGap"/>
    <property type="match status" value="1"/>
</dbReference>
<feature type="region of interest" description="Disordered" evidence="5">
    <location>
        <begin position="224"/>
        <end position="301"/>
    </location>
</feature>
<sequence length="738" mass="79767">MGKGSKEDEKIERTIRSLLKLPENKRCINCNSLGPQYVCTTFMTFVCTNCSGVHREFTHRVKSVSMAKFNAEEVSALQAGGNERVRQIYFKDWDPQYHSYPDASNLHGLRSFIKHVYIDRKYTGERSVGARSINTSERSGNKLPRLQLSIEGSDDNRRVGGNHTGSRSFHDDSRLERSYSYSPSGRNLRYYYDERRSPQYSPENSRSGGFKKAPLRFEIVDNRIRAEKRGSSSGEYKVQSRTPDNKKTAESSRSPVAPPVKDKLGENVPPPQVGERSTANQKDTDGSAHNQKIKSTGGHVGNAVEQKVLSLIDFNTDSEPPHAAESQLEQTPVPNNDNNWASFESSSTEKAPQVPTAVPNADPLESLLFELASPSSVPVSNASETPRNDGAPSTAGINTMPPGGASPAATAEQMPTLLNTSNASTSTSTSTTVAAQPTDAGPVQDLAIFGGDTTVKATDEKQLVLSTQQDQSSISFAADSGSTSHHVNYGVGASNGELRNLSLEPSIQRSFSIPAEKSSQSMLNPAEHTDSGSGAKSQVEMNSSMRKELPADLFTASYSSAPGQASGWHTAPAHGMGYSMQYYPTATPAPVFPGPAKPKNPFDLDEEKSLVTSTHFPSMSSLQGALHNVPVPGLMHASSLPTMSQFKTPQSPTNESMMMPSHSPSFANAFSPRSYLGHQLPNNVQFLRPQGVGGFGRDEAAFGSLTTTQQPFQQPSVRYPAPSSISETFSSIRGNPFG</sequence>
<dbReference type="Proteomes" id="UP000327157">
    <property type="component" value="Chromosome 15"/>
</dbReference>
<gene>
    <name evidence="7" type="ORF">D8674_015015</name>
</gene>
<feature type="region of interest" description="Disordered" evidence="5">
    <location>
        <begin position="129"/>
        <end position="181"/>
    </location>
</feature>
<reference evidence="7 8" key="1">
    <citation type="submission" date="2019-09" db="EMBL/GenBank/DDBJ databases">
        <authorList>
            <person name="Ou C."/>
        </authorList>
    </citation>
    <scope>NUCLEOTIDE SEQUENCE [LARGE SCALE GENOMIC DNA]</scope>
    <source>
        <strain evidence="7">S2</strain>
        <tissue evidence="7">Leaf</tissue>
    </source>
</reference>
<dbReference type="InterPro" id="IPR044820">
    <property type="entry name" value="AGD14-like"/>
</dbReference>
<dbReference type="Gene3D" id="1.10.220.150">
    <property type="entry name" value="Arf GTPase activating protein"/>
    <property type="match status" value="1"/>
</dbReference>
<feature type="compositionally biased region" description="Polar residues" evidence="5">
    <location>
        <begin position="723"/>
        <end position="738"/>
    </location>
</feature>
<dbReference type="EMBL" id="SMOL01000401">
    <property type="protein sequence ID" value="KAB2619146.1"/>
    <property type="molecule type" value="Genomic_DNA"/>
</dbReference>
<reference evidence="7 8" key="3">
    <citation type="submission" date="2019-11" db="EMBL/GenBank/DDBJ databases">
        <title>A de novo genome assembly of a pear dwarfing rootstock.</title>
        <authorList>
            <person name="Wang F."/>
            <person name="Wang J."/>
            <person name="Li S."/>
            <person name="Zhang Y."/>
            <person name="Fang M."/>
            <person name="Ma L."/>
            <person name="Zhao Y."/>
            <person name="Jiang S."/>
        </authorList>
    </citation>
    <scope>NUCLEOTIDE SEQUENCE [LARGE SCALE GENOMIC DNA]</scope>
    <source>
        <strain evidence="7">S2</strain>
        <tissue evidence="7">Leaf</tissue>
    </source>
</reference>
<comment type="caution">
    <text evidence="7">The sequence shown here is derived from an EMBL/GenBank/DDBJ whole genome shotgun (WGS) entry which is preliminary data.</text>
</comment>
<dbReference type="OrthoDB" id="6036at2759"/>
<feature type="compositionally biased region" description="Polar residues" evidence="5">
    <location>
        <begin position="531"/>
        <end position="543"/>
    </location>
</feature>
<dbReference type="FunFam" id="1.10.220.150:FF:000005">
    <property type="entry name" value="Arf-GAP domain and FG repeat-containing protein 1"/>
    <property type="match status" value="1"/>
</dbReference>
<dbReference type="InterPro" id="IPR038508">
    <property type="entry name" value="ArfGAP_dom_sf"/>
</dbReference>
<dbReference type="PANTHER" id="PTHR46085:SF16">
    <property type="entry name" value="ARFGAP_RECO-LIKE ZINC FINGER DOMAIN-CONTAINING PROTEIN"/>
    <property type="match status" value="1"/>
</dbReference>
<evidence type="ECO:0000313" key="7">
    <source>
        <dbReference type="EMBL" id="KAB2619146.1"/>
    </source>
</evidence>
<evidence type="ECO:0000256" key="3">
    <source>
        <dbReference type="ARBA" id="ARBA00022833"/>
    </source>
</evidence>
<evidence type="ECO:0000256" key="1">
    <source>
        <dbReference type="ARBA" id="ARBA00022723"/>
    </source>
</evidence>
<dbReference type="PRINTS" id="PR00405">
    <property type="entry name" value="REVINTRACTNG"/>
</dbReference>
<feature type="region of interest" description="Disordered" evidence="5">
    <location>
        <begin position="375"/>
        <end position="410"/>
    </location>
</feature>
<dbReference type="PROSITE" id="PS50115">
    <property type="entry name" value="ARFGAP"/>
    <property type="match status" value="1"/>
</dbReference>
<evidence type="ECO:0000259" key="6">
    <source>
        <dbReference type="PROSITE" id="PS50115"/>
    </source>
</evidence>
<dbReference type="GO" id="GO:0008270">
    <property type="term" value="F:zinc ion binding"/>
    <property type="evidence" value="ECO:0007669"/>
    <property type="project" value="UniProtKB-KW"/>
</dbReference>
<feature type="region of interest" description="Disordered" evidence="5">
    <location>
        <begin position="708"/>
        <end position="738"/>
    </location>
</feature>
<accession>A0A5N5GU50</accession>
<feature type="compositionally biased region" description="Polar residues" evidence="5">
    <location>
        <begin position="327"/>
        <end position="350"/>
    </location>
</feature>
<keyword evidence="1" id="KW-0479">Metal-binding</keyword>
<dbReference type="PANTHER" id="PTHR46085">
    <property type="entry name" value="ARFGAP/RECO-RELATED"/>
    <property type="match status" value="1"/>
</dbReference>
<feature type="domain" description="Arf-GAP" evidence="6">
    <location>
        <begin position="12"/>
        <end position="130"/>
    </location>
</feature>
<evidence type="ECO:0000256" key="5">
    <source>
        <dbReference type="SAM" id="MobiDB-lite"/>
    </source>
</evidence>
<dbReference type="CDD" id="cd08838">
    <property type="entry name" value="ArfGap_AGFG"/>
    <property type="match status" value="1"/>
</dbReference>